<evidence type="ECO:0000256" key="1">
    <source>
        <dbReference type="SAM" id="Phobius"/>
    </source>
</evidence>
<organism evidence="2 3">
    <name type="scientific">Undibacterium cyanobacteriorum</name>
    <dbReference type="NCBI Taxonomy" id="3073561"/>
    <lineage>
        <taxon>Bacteria</taxon>
        <taxon>Pseudomonadati</taxon>
        <taxon>Pseudomonadota</taxon>
        <taxon>Betaproteobacteria</taxon>
        <taxon>Burkholderiales</taxon>
        <taxon>Oxalobacteraceae</taxon>
        <taxon>Undibacterium</taxon>
    </lineage>
</organism>
<dbReference type="PROSITE" id="PS00409">
    <property type="entry name" value="PROKAR_NTER_METHYL"/>
    <property type="match status" value="1"/>
</dbReference>
<reference evidence="2" key="1">
    <citation type="submission" date="2023-09" db="EMBL/GenBank/DDBJ databases">
        <title>Undibacterium sp. 20NA77.5 isolated from freshwater.</title>
        <authorList>
            <person name="Le V."/>
            <person name="Ko S.-R."/>
            <person name="Ahn C.-Y."/>
            <person name="Oh H.-M."/>
        </authorList>
    </citation>
    <scope>NUCLEOTIDE SEQUENCE</scope>
    <source>
        <strain evidence="2">20NA77.5</strain>
    </source>
</reference>
<dbReference type="InterPro" id="IPR045584">
    <property type="entry name" value="Pilin-like"/>
</dbReference>
<protein>
    <submittedName>
        <fullName evidence="2">Uncharacterized protein</fullName>
    </submittedName>
</protein>
<evidence type="ECO:0000313" key="2">
    <source>
        <dbReference type="EMBL" id="WMW79370.1"/>
    </source>
</evidence>
<accession>A0ABY9RDS3</accession>
<proteinExistence type="predicted"/>
<evidence type="ECO:0000313" key="3">
    <source>
        <dbReference type="Proteomes" id="UP001181355"/>
    </source>
</evidence>
<dbReference type="Gene3D" id="3.30.700.10">
    <property type="entry name" value="Glycoprotein, Type 4 Pilin"/>
    <property type="match status" value="1"/>
</dbReference>
<dbReference type="RefSeq" id="WP_309480868.1">
    <property type="nucleotide sequence ID" value="NZ_CP133720.1"/>
</dbReference>
<keyword evidence="1" id="KW-0812">Transmembrane</keyword>
<dbReference type="SUPFAM" id="SSF54523">
    <property type="entry name" value="Pili subunits"/>
    <property type="match status" value="1"/>
</dbReference>
<feature type="transmembrane region" description="Helical" evidence="1">
    <location>
        <begin position="21"/>
        <end position="43"/>
    </location>
</feature>
<keyword evidence="1" id="KW-1133">Transmembrane helix</keyword>
<dbReference type="Proteomes" id="UP001181355">
    <property type="component" value="Chromosome"/>
</dbReference>
<name>A0ABY9RDS3_9BURK</name>
<gene>
    <name evidence="2" type="ORF">RF679_12000</name>
</gene>
<sequence length="169" mass="18568">MRRLKRDCKPIQSRLWRGFTLVELVLIIVLVGLLSAIALPRFFNRTDYDSVSFVDQTKTALRFAQKTAIAHRRDVWVQIDQASGYICLTYVAVDANCTIAAGTSVNAVSDPVDGKWYRRQAPTGVAFGASLNARFTALGRMIPTTNQVITITGGIGGTINIDAETGYVR</sequence>
<keyword evidence="3" id="KW-1185">Reference proteome</keyword>
<dbReference type="InterPro" id="IPR012902">
    <property type="entry name" value="N_methyl_site"/>
</dbReference>
<keyword evidence="1" id="KW-0472">Membrane</keyword>
<dbReference type="EMBL" id="CP133720">
    <property type="protein sequence ID" value="WMW79370.1"/>
    <property type="molecule type" value="Genomic_DNA"/>
</dbReference>